<keyword evidence="11 13" id="KW-0472">Membrane</keyword>
<evidence type="ECO:0000256" key="12">
    <source>
        <dbReference type="ARBA" id="ARBA00037975"/>
    </source>
</evidence>
<feature type="transmembrane region" description="Helical" evidence="13">
    <location>
        <begin position="92"/>
        <end position="113"/>
    </location>
</feature>
<dbReference type="SUPFAM" id="SSF81342">
    <property type="entry name" value="Transmembrane di-heme cytochromes"/>
    <property type="match status" value="1"/>
</dbReference>
<keyword evidence="7" id="KW-0479">Metal-binding</keyword>
<gene>
    <name evidence="15" type="ORF">SS37A_19980</name>
</gene>
<dbReference type="PANTHER" id="PTHR30529">
    <property type="entry name" value="CYTOCHROME B561"/>
    <property type="match status" value="1"/>
</dbReference>
<evidence type="ECO:0000256" key="10">
    <source>
        <dbReference type="ARBA" id="ARBA00023004"/>
    </source>
</evidence>
<feature type="transmembrane region" description="Helical" evidence="13">
    <location>
        <begin position="49"/>
        <end position="71"/>
    </location>
</feature>
<evidence type="ECO:0000259" key="14">
    <source>
        <dbReference type="Pfam" id="PF01292"/>
    </source>
</evidence>
<sequence length="184" mass="20190">MSIASNPSRYSPPSQLFHWLTVLCVAGAWILGVVGDDLPKGSIRHMGEFVHVILGELVVLLLVLRIVWRFIAPAPPLEPTRFGTAGELATKLGHLAIYGLLLAVPVVGVLTLFHSGEALPLFGLSEISSPWVKNRELKHSYKEIHEFLAHTLMIVAALHAAAAIAHHHVLKDRTLKRMLPAVFE</sequence>
<evidence type="ECO:0000313" key="16">
    <source>
        <dbReference type="Proteomes" id="UP001317629"/>
    </source>
</evidence>
<keyword evidence="5" id="KW-0349">Heme</keyword>
<keyword evidence="4" id="KW-1003">Cell membrane</keyword>
<comment type="similarity">
    <text evidence="12">Belongs to the cytochrome b561 family.</text>
</comment>
<proteinExistence type="inferred from homology"/>
<evidence type="ECO:0000256" key="1">
    <source>
        <dbReference type="ARBA" id="ARBA00001970"/>
    </source>
</evidence>
<feature type="domain" description="Cytochrome b561 bacterial/Ni-hydrogenase" evidence="14">
    <location>
        <begin position="9"/>
        <end position="180"/>
    </location>
</feature>
<dbReference type="RefSeq" id="WP_281927655.1">
    <property type="nucleotide sequence ID" value="NZ_AP027142.1"/>
</dbReference>
<name>A0ABM8E9A8_9HYPH</name>
<feature type="transmembrane region" description="Helical" evidence="13">
    <location>
        <begin position="16"/>
        <end position="34"/>
    </location>
</feature>
<evidence type="ECO:0000256" key="7">
    <source>
        <dbReference type="ARBA" id="ARBA00022723"/>
    </source>
</evidence>
<feature type="transmembrane region" description="Helical" evidence="13">
    <location>
        <begin position="147"/>
        <end position="170"/>
    </location>
</feature>
<dbReference type="EMBL" id="AP027142">
    <property type="protein sequence ID" value="BDV34469.1"/>
    <property type="molecule type" value="Genomic_DNA"/>
</dbReference>
<evidence type="ECO:0000256" key="8">
    <source>
        <dbReference type="ARBA" id="ARBA00022982"/>
    </source>
</evidence>
<evidence type="ECO:0000256" key="9">
    <source>
        <dbReference type="ARBA" id="ARBA00022989"/>
    </source>
</evidence>
<keyword evidence="10" id="KW-0408">Iron</keyword>
<keyword evidence="16" id="KW-1185">Reference proteome</keyword>
<keyword evidence="6 13" id="KW-0812">Transmembrane</keyword>
<evidence type="ECO:0000256" key="11">
    <source>
        <dbReference type="ARBA" id="ARBA00023136"/>
    </source>
</evidence>
<comment type="subcellular location">
    <subcellularLocation>
        <location evidence="2">Cell membrane</location>
        <topology evidence="2">Multi-pass membrane protein</topology>
    </subcellularLocation>
</comment>
<dbReference type="InterPro" id="IPR016174">
    <property type="entry name" value="Di-haem_cyt_TM"/>
</dbReference>
<comment type="cofactor">
    <cofactor evidence="1">
        <name>heme b</name>
        <dbReference type="ChEBI" id="CHEBI:60344"/>
    </cofactor>
</comment>
<organism evidence="15 16">
    <name type="scientific">Methylocystis iwaonis</name>
    <dbReference type="NCBI Taxonomy" id="2885079"/>
    <lineage>
        <taxon>Bacteria</taxon>
        <taxon>Pseudomonadati</taxon>
        <taxon>Pseudomonadota</taxon>
        <taxon>Alphaproteobacteria</taxon>
        <taxon>Hyphomicrobiales</taxon>
        <taxon>Methylocystaceae</taxon>
        <taxon>Methylocystis</taxon>
    </lineage>
</organism>
<evidence type="ECO:0000313" key="15">
    <source>
        <dbReference type="EMBL" id="BDV34469.1"/>
    </source>
</evidence>
<protein>
    <submittedName>
        <fullName evidence="15">Cytochrome b561</fullName>
    </submittedName>
</protein>
<accession>A0ABM8E9A8</accession>
<evidence type="ECO:0000256" key="4">
    <source>
        <dbReference type="ARBA" id="ARBA00022475"/>
    </source>
</evidence>
<dbReference type="InterPro" id="IPR011577">
    <property type="entry name" value="Cyt_b561_bac/Ni-Hgenase"/>
</dbReference>
<dbReference type="PANTHER" id="PTHR30529:SF1">
    <property type="entry name" value="CYTOCHROME B561 HOMOLOG 2"/>
    <property type="match status" value="1"/>
</dbReference>
<evidence type="ECO:0000256" key="5">
    <source>
        <dbReference type="ARBA" id="ARBA00022617"/>
    </source>
</evidence>
<evidence type="ECO:0000256" key="6">
    <source>
        <dbReference type="ARBA" id="ARBA00022692"/>
    </source>
</evidence>
<keyword evidence="3" id="KW-0813">Transport</keyword>
<keyword evidence="9 13" id="KW-1133">Transmembrane helix</keyword>
<dbReference type="Gene3D" id="1.20.950.20">
    <property type="entry name" value="Transmembrane di-heme cytochromes, Chain C"/>
    <property type="match status" value="1"/>
</dbReference>
<dbReference type="Proteomes" id="UP001317629">
    <property type="component" value="Chromosome"/>
</dbReference>
<dbReference type="InterPro" id="IPR052168">
    <property type="entry name" value="Cytochrome_b561_oxidase"/>
</dbReference>
<evidence type="ECO:0000256" key="2">
    <source>
        <dbReference type="ARBA" id="ARBA00004651"/>
    </source>
</evidence>
<reference evidence="15 16" key="1">
    <citation type="journal article" date="2023" name="Int. J. Syst. Evol. Microbiol.">
        <title>Methylocystis iwaonis sp. nov., a type II methane-oxidizing bacterium from surface soil of a rice paddy field in Japan, and emended description of the genus Methylocystis (ex Whittenbury et al. 1970) Bowman et al. 1993.</title>
        <authorList>
            <person name="Kaise H."/>
            <person name="Sawadogo J.B."/>
            <person name="Alam M.S."/>
            <person name="Ueno C."/>
            <person name="Dianou D."/>
            <person name="Shinjo R."/>
            <person name="Asakawa S."/>
        </authorList>
    </citation>
    <scope>NUCLEOTIDE SEQUENCE [LARGE SCALE GENOMIC DNA]</scope>
    <source>
        <strain evidence="15 16">SS37A-Re</strain>
    </source>
</reference>
<evidence type="ECO:0000256" key="3">
    <source>
        <dbReference type="ARBA" id="ARBA00022448"/>
    </source>
</evidence>
<keyword evidence="8" id="KW-0249">Electron transport</keyword>
<dbReference type="Pfam" id="PF01292">
    <property type="entry name" value="Ni_hydr_CYTB"/>
    <property type="match status" value="1"/>
</dbReference>
<evidence type="ECO:0000256" key="13">
    <source>
        <dbReference type="SAM" id="Phobius"/>
    </source>
</evidence>